<dbReference type="RefSeq" id="WP_302912982.1">
    <property type="nucleotide sequence ID" value="NZ_JAUMSQ010000017.1"/>
</dbReference>
<dbReference type="InterPro" id="IPR001867">
    <property type="entry name" value="OmpR/PhoB-type_DNA-bd"/>
</dbReference>
<keyword evidence="2" id="KW-0805">Transcription regulation</keyword>
<dbReference type="InterPro" id="IPR011006">
    <property type="entry name" value="CheY-like_superfamily"/>
</dbReference>
<feature type="domain" description="Response regulatory" evidence="7">
    <location>
        <begin position="16"/>
        <end position="129"/>
    </location>
</feature>
<evidence type="ECO:0000256" key="1">
    <source>
        <dbReference type="ARBA" id="ARBA00022553"/>
    </source>
</evidence>
<evidence type="ECO:0000256" key="5">
    <source>
        <dbReference type="PROSITE-ProRule" id="PRU00169"/>
    </source>
</evidence>
<accession>A0ABT8UB35</accession>
<evidence type="ECO:0000259" key="7">
    <source>
        <dbReference type="PROSITE" id="PS50110"/>
    </source>
</evidence>
<dbReference type="Gene3D" id="6.10.250.690">
    <property type="match status" value="1"/>
</dbReference>
<evidence type="ECO:0000259" key="8">
    <source>
        <dbReference type="PROSITE" id="PS51755"/>
    </source>
</evidence>
<dbReference type="InterPro" id="IPR039420">
    <property type="entry name" value="WalR-like"/>
</dbReference>
<dbReference type="InterPro" id="IPR036388">
    <property type="entry name" value="WH-like_DNA-bd_sf"/>
</dbReference>
<dbReference type="InterPro" id="IPR016032">
    <property type="entry name" value="Sig_transdc_resp-reg_C-effctor"/>
</dbReference>
<feature type="modified residue" description="4-aspartylphosphate" evidence="5">
    <location>
        <position position="65"/>
    </location>
</feature>
<gene>
    <name evidence="9" type="ORF">Q2100_04440</name>
</gene>
<dbReference type="PANTHER" id="PTHR48111:SF4">
    <property type="entry name" value="DNA-BINDING DUAL TRANSCRIPTIONAL REGULATOR OMPR"/>
    <property type="match status" value="1"/>
</dbReference>
<dbReference type="Gene3D" id="1.10.10.10">
    <property type="entry name" value="Winged helix-like DNA-binding domain superfamily/Winged helix DNA-binding domain"/>
    <property type="match status" value="1"/>
</dbReference>
<feature type="domain" description="OmpR/PhoB-type" evidence="8">
    <location>
        <begin position="146"/>
        <end position="245"/>
    </location>
</feature>
<evidence type="ECO:0000313" key="9">
    <source>
        <dbReference type="EMBL" id="MDO3634989.1"/>
    </source>
</evidence>
<keyword evidence="1 5" id="KW-0597">Phosphoprotein</keyword>
<dbReference type="PANTHER" id="PTHR48111">
    <property type="entry name" value="REGULATOR OF RPOS"/>
    <property type="match status" value="1"/>
</dbReference>
<dbReference type="SMART" id="SM00448">
    <property type="entry name" value="REC"/>
    <property type="match status" value="1"/>
</dbReference>
<evidence type="ECO:0000256" key="2">
    <source>
        <dbReference type="ARBA" id="ARBA00023015"/>
    </source>
</evidence>
<dbReference type="EMBL" id="JAUMSQ010000017">
    <property type="protein sequence ID" value="MDO3634989.1"/>
    <property type="molecule type" value="Genomic_DNA"/>
</dbReference>
<comment type="caution">
    <text evidence="9">The sequence shown here is derived from an EMBL/GenBank/DDBJ whole genome shotgun (WGS) entry which is preliminary data.</text>
</comment>
<sequence length="247" mass="27012">MEQPVGPLHAQPRGYRALVVDDETALAEVVASYLEREHFEATVTGNGTEAITIARELDPDVVILDIGLPGIDGLEVCRQLRTFSDAYVVMLTARDAEIDTVLGLTVGADDYVTKPFSPRELVARIRAMLRRPRVLHAAGAASPIEAPPRIFGPLRINVAAREVSIGDEPIMLTRTEFDILEALSARPGVVLSRRQLLEAVREGPWVGNEHLVDVHMGHLRRKLGDDAAKPRFIATVRGVGYRMGSGQ</sequence>
<dbReference type="PROSITE" id="PS50110">
    <property type="entry name" value="RESPONSE_REGULATORY"/>
    <property type="match status" value="1"/>
</dbReference>
<dbReference type="InterPro" id="IPR001789">
    <property type="entry name" value="Sig_transdc_resp-reg_receiver"/>
</dbReference>
<reference evidence="9" key="1">
    <citation type="submission" date="2023-07" db="EMBL/GenBank/DDBJ databases">
        <title>Mycolicibacterium sp. nov., a novel bacterial species.</title>
        <authorList>
            <person name="Cao Y."/>
        </authorList>
    </citation>
    <scope>NUCLEOTIDE SEQUENCE</scope>
    <source>
        <strain evidence="9">KC 300</strain>
    </source>
</reference>
<evidence type="ECO:0000256" key="3">
    <source>
        <dbReference type="ARBA" id="ARBA00023125"/>
    </source>
</evidence>
<protein>
    <submittedName>
        <fullName evidence="9">Response regulator transcription factor</fullName>
    </submittedName>
</protein>
<dbReference type="PROSITE" id="PS51755">
    <property type="entry name" value="OMPR_PHOB"/>
    <property type="match status" value="1"/>
</dbReference>
<dbReference type="Pfam" id="PF00486">
    <property type="entry name" value="Trans_reg_C"/>
    <property type="match status" value="1"/>
</dbReference>
<keyword evidence="3 6" id="KW-0238">DNA-binding</keyword>
<dbReference type="Pfam" id="PF00072">
    <property type="entry name" value="Response_reg"/>
    <property type="match status" value="1"/>
</dbReference>
<dbReference type="Gene3D" id="3.40.50.2300">
    <property type="match status" value="1"/>
</dbReference>
<dbReference type="SUPFAM" id="SSF46894">
    <property type="entry name" value="C-terminal effector domain of the bipartite response regulators"/>
    <property type="match status" value="1"/>
</dbReference>
<feature type="DNA-binding region" description="OmpR/PhoB-type" evidence="6">
    <location>
        <begin position="146"/>
        <end position="245"/>
    </location>
</feature>
<evidence type="ECO:0000313" key="10">
    <source>
        <dbReference type="Proteomes" id="UP001168823"/>
    </source>
</evidence>
<keyword evidence="10" id="KW-1185">Reference proteome</keyword>
<organism evidence="9 10">
    <name type="scientific">Mycolicibacterium arseniciresistens</name>
    <dbReference type="NCBI Taxonomy" id="3062257"/>
    <lineage>
        <taxon>Bacteria</taxon>
        <taxon>Bacillati</taxon>
        <taxon>Actinomycetota</taxon>
        <taxon>Actinomycetes</taxon>
        <taxon>Mycobacteriales</taxon>
        <taxon>Mycobacteriaceae</taxon>
        <taxon>Mycolicibacterium</taxon>
    </lineage>
</organism>
<dbReference type="SMART" id="SM00862">
    <property type="entry name" value="Trans_reg_C"/>
    <property type="match status" value="1"/>
</dbReference>
<evidence type="ECO:0000256" key="4">
    <source>
        <dbReference type="ARBA" id="ARBA00023163"/>
    </source>
</evidence>
<dbReference type="SUPFAM" id="SSF52172">
    <property type="entry name" value="CheY-like"/>
    <property type="match status" value="1"/>
</dbReference>
<dbReference type="Proteomes" id="UP001168823">
    <property type="component" value="Unassembled WGS sequence"/>
</dbReference>
<evidence type="ECO:0000256" key="6">
    <source>
        <dbReference type="PROSITE-ProRule" id="PRU01091"/>
    </source>
</evidence>
<proteinExistence type="predicted"/>
<name>A0ABT8UB35_9MYCO</name>
<keyword evidence="4" id="KW-0804">Transcription</keyword>
<dbReference type="CDD" id="cd00383">
    <property type="entry name" value="trans_reg_C"/>
    <property type="match status" value="1"/>
</dbReference>